<dbReference type="PANTHER" id="PTHR13504">
    <property type="entry name" value="FIDO DOMAIN-CONTAINING PROTEIN DDB_G0283145"/>
    <property type="match status" value="1"/>
</dbReference>
<dbReference type="SUPFAM" id="SSF140931">
    <property type="entry name" value="Fic-like"/>
    <property type="match status" value="1"/>
</dbReference>
<proteinExistence type="predicted"/>
<sequence>MSSSYKPLKTLFHMADGDGDVRVADELRRRWDSPTTHHWSYVVRDDRIFVLMTTALSRLIDRIWVNEVSIAGIWQSLPESVRSSYTTQLLVKEIRSTHEIEHIYLTGAEIMDALTAVHGLARNGGEVGRSFIKMVRTYTEAFNADGALRYPQTVADIRQVYDMLLSHGLADEDALDGQLFRAGSVSISNGMNTIHAGAVGEQNIIDRMQVMLDSSTDRQGTGLVNAMVEHFMLEHTHPFYDGNGRFGRFLLTMRLAQLLSKPTALSLSGHLLAHKTRYYKAFQDAEHPKNHAELTFFVQSMLSFLQSAQEELLTHLNEQFER</sequence>
<protein>
    <submittedName>
        <fullName evidence="2">Fic family protein</fullName>
    </submittedName>
</protein>
<comment type="caution">
    <text evidence="2">The sequence shown here is derived from an EMBL/GenBank/DDBJ whole genome shotgun (WGS) entry which is preliminary data.</text>
</comment>
<dbReference type="InterPro" id="IPR003812">
    <property type="entry name" value="Fido"/>
</dbReference>
<evidence type="ECO:0000259" key="1">
    <source>
        <dbReference type="PROSITE" id="PS51459"/>
    </source>
</evidence>
<name>A0ABQ6VE16_9CORY</name>
<dbReference type="PROSITE" id="PS51459">
    <property type="entry name" value="FIDO"/>
    <property type="match status" value="1"/>
</dbReference>
<dbReference type="Gene3D" id="1.10.3290.10">
    <property type="entry name" value="Fido-like domain"/>
    <property type="match status" value="1"/>
</dbReference>
<evidence type="ECO:0000313" key="2">
    <source>
        <dbReference type="EMBL" id="KAB3521026.1"/>
    </source>
</evidence>
<dbReference type="InterPro" id="IPR036597">
    <property type="entry name" value="Fido-like_dom_sf"/>
</dbReference>
<dbReference type="EMBL" id="WBZJ01000002">
    <property type="protein sequence ID" value="KAB3521026.1"/>
    <property type="molecule type" value="Genomic_DNA"/>
</dbReference>
<dbReference type="Proteomes" id="UP000436181">
    <property type="component" value="Unassembled WGS sequence"/>
</dbReference>
<dbReference type="Pfam" id="PF02661">
    <property type="entry name" value="Fic"/>
    <property type="match status" value="1"/>
</dbReference>
<reference evidence="2 3" key="1">
    <citation type="submission" date="2019-10" db="EMBL/GenBank/DDBJ databases">
        <title>Corynebacterium sp novel species isolated from the respiratory tract of Marmot.</title>
        <authorList>
            <person name="Zhang G."/>
        </authorList>
    </citation>
    <scope>NUCLEOTIDE SEQUENCE [LARGE SCALE GENOMIC DNA]</scope>
    <source>
        <strain evidence="2 3">336</strain>
    </source>
</reference>
<dbReference type="InterPro" id="IPR040198">
    <property type="entry name" value="Fido_containing"/>
</dbReference>
<organism evidence="2 3">
    <name type="scientific">Corynebacterium zhongnanshanii</name>
    <dbReference type="NCBI Taxonomy" id="2768834"/>
    <lineage>
        <taxon>Bacteria</taxon>
        <taxon>Bacillati</taxon>
        <taxon>Actinomycetota</taxon>
        <taxon>Actinomycetes</taxon>
        <taxon>Mycobacteriales</taxon>
        <taxon>Corynebacteriaceae</taxon>
        <taxon>Corynebacterium</taxon>
    </lineage>
</organism>
<gene>
    <name evidence="2" type="ORF">F8377_07365</name>
</gene>
<dbReference type="PANTHER" id="PTHR13504:SF40">
    <property type="entry name" value="FIDO DOMAIN-CONTAINING PROTEIN"/>
    <property type="match status" value="1"/>
</dbReference>
<accession>A0ABQ6VE16</accession>
<feature type="domain" description="Fido" evidence="1">
    <location>
        <begin position="152"/>
        <end position="300"/>
    </location>
</feature>
<evidence type="ECO:0000313" key="3">
    <source>
        <dbReference type="Proteomes" id="UP000436181"/>
    </source>
</evidence>
<keyword evidence="3" id="KW-1185">Reference proteome</keyword>